<accession>A0A0C3QRT1</accession>
<proteinExistence type="predicted"/>
<keyword evidence="3" id="KW-1185">Reference proteome</keyword>
<sequence>MSRLNKTALPVAIIPFPLTHRPGGLAPAPTNPSESPPPDTFSPLRSASAFVTNVVASILRGAYGLAVPAVSPNLEVEEFQDQRTVHLQGGMDANTTTSPAAIRTRGDPVVQVPIKRGHA</sequence>
<dbReference type="EMBL" id="KN822971">
    <property type="protein sequence ID" value="KIO30559.1"/>
    <property type="molecule type" value="Genomic_DNA"/>
</dbReference>
<organism evidence="2 3">
    <name type="scientific">Tulasnella calospora MUT 4182</name>
    <dbReference type="NCBI Taxonomy" id="1051891"/>
    <lineage>
        <taxon>Eukaryota</taxon>
        <taxon>Fungi</taxon>
        <taxon>Dikarya</taxon>
        <taxon>Basidiomycota</taxon>
        <taxon>Agaricomycotina</taxon>
        <taxon>Agaricomycetes</taxon>
        <taxon>Cantharellales</taxon>
        <taxon>Tulasnellaceae</taxon>
        <taxon>Tulasnella</taxon>
    </lineage>
</organism>
<evidence type="ECO:0000313" key="2">
    <source>
        <dbReference type="EMBL" id="KIO30559.1"/>
    </source>
</evidence>
<feature type="region of interest" description="Disordered" evidence="1">
    <location>
        <begin position="17"/>
        <end position="44"/>
    </location>
</feature>
<dbReference type="Proteomes" id="UP000054248">
    <property type="component" value="Unassembled WGS sequence"/>
</dbReference>
<evidence type="ECO:0000313" key="3">
    <source>
        <dbReference type="Proteomes" id="UP000054248"/>
    </source>
</evidence>
<reference evidence="2 3" key="1">
    <citation type="submission" date="2014-04" db="EMBL/GenBank/DDBJ databases">
        <authorList>
            <consortium name="DOE Joint Genome Institute"/>
            <person name="Kuo A."/>
            <person name="Girlanda M."/>
            <person name="Perotto S."/>
            <person name="Kohler A."/>
            <person name="Nagy L.G."/>
            <person name="Floudas D."/>
            <person name="Copeland A."/>
            <person name="Barry K.W."/>
            <person name="Cichocki N."/>
            <person name="Veneault-Fourrey C."/>
            <person name="LaButti K."/>
            <person name="Lindquist E.A."/>
            <person name="Lipzen A."/>
            <person name="Lundell T."/>
            <person name="Morin E."/>
            <person name="Murat C."/>
            <person name="Sun H."/>
            <person name="Tunlid A."/>
            <person name="Henrissat B."/>
            <person name="Grigoriev I.V."/>
            <person name="Hibbett D.S."/>
            <person name="Martin F."/>
            <person name="Nordberg H.P."/>
            <person name="Cantor M.N."/>
            <person name="Hua S.X."/>
        </authorList>
    </citation>
    <scope>NUCLEOTIDE SEQUENCE [LARGE SCALE GENOMIC DNA]</scope>
    <source>
        <strain evidence="2 3">MUT 4182</strain>
    </source>
</reference>
<reference evidence="3" key="2">
    <citation type="submission" date="2015-01" db="EMBL/GenBank/DDBJ databases">
        <title>Evolutionary Origins and Diversification of the Mycorrhizal Mutualists.</title>
        <authorList>
            <consortium name="DOE Joint Genome Institute"/>
            <consortium name="Mycorrhizal Genomics Consortium"/>
            <person name="Kohler A."/>
            <person name="Kuo A."/>
            <person name="Nagy L.G."/>
            <person name="Floudas D."/>
            <person name="Copeland A."/>
            <person name="Barry K.W."/>
            <person name="Cichocki N."/>
            <person name="Veneault-Fourrey C."/>
            <person name="LaButti K."/>
            <person name="Lindquist E.A."/>
            <person name="Lipzen A."/>
            <person name="Lundell T."/>
            <person name="Morin E."/>
            <person name="Murat C."/>
            <person name="Riley R."/>
            <person name="Ohm R."/>
            <person name="Sun H."/>
            <person name="Tunlid A."/>
            <person name="Henrissat B."/>
            <person name="Grigoriev I.V."/>
            <person name="Hibbett D.S."/>
            <person name="Martin F."/>
        </authorList>
    </citation>
    <scope>NUCLEOTIDE SEQUENCE [LARGE SCALE GENOMIC DNA]</scope>
    <source>
        <strain evidence="3">MUT 4182</strain>
    </source>
</reference>
<evidence type="ECO:0000256" key="1">
    <source>
        <dbReference type="SAM" id="MobiDB-lite"/>
    </source>
</evidence>
<dbReference type="AlphaFoldDB" id="A0A0C3QRT1"/>
<dbReference type="HOGENOM" id="CLU_2335188_0_0_1"/>
<protein>
    <submittedName>
        <fullName evidence="2">Uncharacterized protein</fullName>
    </submittedName>
</protein>
<gene>
    <name evidence="2" type="ORF">M407DRAFT_5607</name>
</gene>
<name>A0A0C3QRT1_9AGAM</name>